<dbReference type="Proteomes" id="UP001164250">
    <property type="component" value="Chromosome 1"/>
</dbReference>
<evidence type="ECO:0000313" key="2">
    <source>
        <dbReference type="Proteomes" id="UP001164250"/>
    </source>
</evidence>
<organism evidence="1 2">
    <name type="scientific">Pistacia atlantica</name>
    <dbReference type="NCBI Taxonomy" id="434234"/>
    <lineage>
        <taxon>Eukaryota</taxon>
        <taxon>Viridiplantae</taxon>
        <taxon>Streptophyta</taxon>
        <taxon>Embryophyta</taxon>
        <taxon>Tracheophyta</taxon>
        <taxon>Spermatophyta</taxon>
        <taxon>Magnoliopsida</taxon>
        <taxon>eudicotyledons</taxon>
        <taxon>Gunneridae</taxon>
        <taxon>Pentapetalae</taxon>
        <taxon>rosids</taxon>
        <taxon>malvids</taxon>
        <taxon>Sapindales</taxon>
        <taxon>Anacardiaceae</taxon>
        <taxon>Pistacia</taxon>
    </lineage>
</organism>
<name>A0ACC1C8I2_9ROSI</name>
<protein>
    <submittedName>
        <fullName evidence="1">Uncharacterized protein</fullName>
    </submittedName>
</protein>
<accession>A0ACC1C8I2</accession>
<evidence type="ECO:0000313" key="1">
    <source>
        <dbReference type="EMBL" id="KAJ0112029.1"/>
    </source>
</evidence>
<sequence>MERGSCSSSSKACSNLSNGVSSLLMINNSGSGAGTSDKALFPTLNGNNYNSEKVPAGLIPQDSTGTGCFTHTTNITSMKAKIIAHPHFPRLLAAYVNCQKLGLHEVCVSGEAMNSSSVTTCLGEDPALDQFMEAYCEMLIKYEQELTKPFREAMFFLSKIEYQLKSLNCFFHLCLKTTELIRLPYVRFCLCPYAHRQNTSSEEEVDLNDFCIDPLAEDRELKGQLLRKYSGYLGNLKQEFMKKKKKGKLPKEARQQLLDWWNVHYKWPYPSESQKLALAESTGLDPKQINNWFINQRKRHWKPSEDMQFVVMEGGYPHYYLENNVMGNPFPMDCNPTRF</sequence>
<comment type="caution">
    <text evidence="1">The sequence shown here is derived from an EMBL/GenBank/DDBJ whole genome shotgun (WGS) entry which is preliminary data.</text>
</comment>
<gene>
    <name evidence="1" type="ORF">Patl1_01957</name>
</gene>
<proteinExistence type="predicted"/>
<dbReference type="EMBL" id="CM047897">
    <property type="protein sequence ID" value="KAJ0112029.1"/>
    <property type="molecule type" value="Genomic_DNA"/>
</dbReference>
<reference evidence="2" key="1">
    <citation type="journal article" date="2023" name="G3 (Bethesda)">
        <title>Genome assembly and association tests identify interacting loci associated with vigor, precocity, and sex in interspecific pistachio rootstocks.</title>
        <authorList>
            <person name="Palmer W."/>
            <person name="Jacygrad E."/>
            <person name="Sagayaradj S."/>
            <person name="Cavanaugh K."/>
            <person name="Han R."/>
            <person name="Bertier L."/>
            <person name="Beede B."/>
            <person name="Kafkas S."/>
            <person name="Golino D."/>
            <person name="Preece J."/>
            <person name="Michelmore R."/>
        </authorList>
    </citation>
    <scope>NUCLEOTIDE SEQUENCE [LARGE SCALE GENOMIC DNA]</scope>
</reference>
<keyword evidence="2" id="KW-1185">Reference proteome</keyword>